<dbReference type="Proteomes" id="UP000494040">
    <property type="component" value="Unassembled WGS sequence"/>
</dbReference>
<keyword evidence="3" id="KW-0378">Hydrolase</keyword>
<protein>
    <recommendedName>
        <fullName evidence="12">Cathepsin L-like cysteine protease</fullName>
    </recommendedName>
</protein>
<evidence type="ECO:0000256" key="3">
    <source>
        <dbReference type="ARBA" id="ARBA00022801"/>
    </source>
</evidence>
<dbReference type="GO" id="GO:0006508">
    <property type="term" value="P:proteolysis"/>
    <property type="evidence" value="ECO:0007669"/>
    <property type="project" value="UniProtKB-KW"/>
</dbReference>
<dbReference type="SMART" id="SM00848">
    <property type="entry name" value="Inhibitor_I29"/>
    <property type="match status" value="1"/>
</dbReference>
<keyword evidence="2" id="KW-0645">Protease</keyword>
<sequence length="331" mass="37472">MTKFAILILFGVIALEALPHDFFLEEWTQFKEEHGKVYKNFLEEKFRKNVFISNKMKIDQHNEKFRQGLVTYDMKMNHFGDLLEHEFKSLFNGFNRSSTPKNNFRSFYTPSEGKLPKSVDWRQKGAVTPVKDQGHCGSCWAFSTTGALEGQLFLKTGKLVSLSEQNLIDCSEEYGNEGCKGGLMDNAFTYVQDNKGIDTESFYPYEAKEGKCRYNPKKSAGSDNGFVDVKEGDEQDLKNAITNVGPVSVAIDASSMSFQFYSSGVYYEPYCSPMNLDHGVLVVGYGAEKDQEFWLVKNSWGPTWGEKGYIRMARNKKNHCGIATSASYPVV</sequence>
<dbReference type="PRINTS" id="PR00705">
    <property type="entry name" value="PAPAIN"/>
</dbReference>
<dbReference type="KEGG" id="clec:106668350"/>
<evidence type="ECO:0000313" key="10">
    <source>
        <dbReference type="EnsemblMetazoa" id="XP_014252498.1"/>
    </source>
</evidence>
<feature type="domain" description="Cathepsin propeptide inhibitor" evidence="9">
    <location>
        <begin position="27"/>
        <end position="87"/>
    </location>
</feature>
<gene>
    <name evidence="10" type="primary">106668350</name>
</gene>
<dbReference type="PROSITE" id="PS00139">
    <property type="entry name" value="THIOL_PROTEASE_CYS"/>
    <property type="match status" value="1"/>
</dbReference>
<keyword evidence="7" id="KW-0732">Signal</keyword>
<feature type="signal peptide" evidence="7">
    <location>
        <begin position="1"/>
        <end position="17"/>
    </location>
</feature>
<dbReference type="Pfam" id="PF08246">
    <property type="entry name" value="Inhibitor_I29"/>
    <property type="match status" value="1"/>
</dbReference>
<dbReference type="PROSITE" id="PS00640">
    <property type="entry name" value="THIOL_PROTEASE_ASN"/>
    <property type="match status" value="1"/>
</dbReference>
<comment type="similarity">
    <text evidence="1">Belongs to the peptidase C1 family.</text>
</comment>
<evidence type="ECO:0000256" key="2">
    <source>
        <dbReference type="ARBA" id="ARBA00022670"/>
    </source>
</evidence>
<evidence type="ECO:0000259" key="9">
    <source>
        <dbReference type="SMART" id="SM00848"/>
    </source>
</evidence>
<evidence type="ECO:0000256" key="5">
    <source>
        <dbReference type="ARBA" id="ARBA00023145"/>
    </source>
</evidence>
<dbReference type="FunFam" id="3.90.70.10:FF:000006">
    <property type="entry name" value="Cathepsin S"/>
    <property type="match status" value="1"/>
</dbReference>
<keyword evidence="6" id="KW-1015">Disulfide bond</keyword>
<dbReference type="OrthoDB" id="10253408at2759"/>
<dbReference type="GO" id="GO:0008234">
    <property type="term" value="F:cysteine-type peptidase activity"/>
    <property type="evidence" value="ECO:0007669"/>
    <property type="project" value="UniProtKB-KW"/>
</dbReference>
<reference evidence="10" key="1">
    <citation type="submission" date="2022-01" db="UniProtKB">
        <authorList>
            <consortium name="EnsemblMetazoa"/>
        </authorList>
    </citation>
    <scope>IDENTIFICATION</scope>
</reference>
<name>A0A8I6TFL2_CIMLE</name>
<dbReference type="InterPro" id="IPR025661">
    <property type="entry name" value="Pept_asp_AS"/>
</dbReference>
<evidence type="ECO:0000256" key="7">
    <source>
        <dbReference type="SAM" id="SignalP"/>
    </source>
</evidence>
<dbReference type="Pfam" id="PF00112">
    <property type="entry name" value="Peptidase_C1"/>
    <property type="match status" value="1"/>
</dbReference>
<evidence type="ECO:0000256" key="6">
    <source>
        <dbReference type="ARBA" id="ARBA00023157"/>
    </source>
</evidence>
<dbReference type="PROSITE" id="PS00639">
    <property type="entry name" value="THIOL_PROTEASE_HIS"/>
    <property type="match status" value="1"/>
</dbReference>
<dbReference type="SMART" id="SM00645">
    <property type="entry name" value="Pept_C1"/>
    <property type="match status" value="1"/>
</dbReference>
<evidence type="ECO:0000259" key="8">
    <source>
        <dbReference type="SMART" id="SM00645"/>
    </source>
</evidence>
<dbReference type="PANTHER" id="PTHR12411">
    <property type="entry name" value="CYSTEINE PROTEASE FAMILY C1-RELATED"/>
    <property type="match status" value="1"/>
</dbReference>
<evidence type="ECO:0000256" key="4">
    <source>
        <dbReference type="ARBA" id="ARBA00022807"/>
    </source>
</evidence>
<dbReference type="InterPro" id="IPR013128">
    <property type="entry name" value="Peptidase_C1A"/>
</dbReference>
<dbReference type="InterPro" id="IPR000169">
    <property type="entry name" value="Pept_cys_AS"/>
</dbReference>
<dbReference type="InterPro" id="IPR013201">
    <property type="entry name" value="Prot_inhib_I29"/>
</dbReference>
<dbReference type="InterPro" id="IPR038765">
    <property type="entry name" value="Papain-like_cys_pep_sf"/>
</dbReference>
<feature type="chain" id="PRO_5035194025" description="Cathepsin L-like cysteine protease" evidence="7">
    <location>
        <begin position="18"/>
        <end position="331"/>
    </location>
</feature>
<dbReference type="InterPro" id="IPR000668">
    <property type="entry name" value="Peptidase_C1A_C"/>
</dbReference>
<dbReference type="EnsemblMetazoa" id="XM_014397012.2">
    <property type="protein sequence ID" value="XP_014252498.1"/>
    <property type="gene ID" value="LOC106668350"/>
</dbReference>
<dbReference type="CDD" id="cd02248">
    <property type="entry name" value="Peptidase_C1A"/>
    <property type="match status" value="1"/>
</dbReference>
<accession>A0A8I6TFL2</accession>
<dbReference type="AlphaFoldDB" id="A0A8I6TFL2"/>
<evidence type="ECO:0008006" key="12">
    <source>
        <dbReference type="Google" id="ProtNLM"/>
    </source>
</evidence>
<keyword evidence="5" id="KW-0865">Zymogen</keyword>
<dbReference type="InterPro" id="IPR039417">
    <property type="entry name" value="Peptidase_C1A_papain-like"/>
</dbReference>
<proteinExistence type="inferred from homology"/>
<dbReference type="SUPFAM" id="SSF54001">
    <property type="entry name" value="Cysteine proteinases"/>
    <property type="match status" value="1"/>
</dbReference>
<evidence type="ECO:0000256" key="1">
    <source>
        <dbReference type="ARBA" id="ARBA00008455"/>
    </source>
</evidence>
<evidence type="ECO:0000313" key="11">
    <source>
        <dbReference type="Proteomes" id="UP000494040"/>
    </source>
</evidence>
<dbReference type="InterPro" id="IPR025660">
    <property type="entry name" value="Pept_his_AS"/>
</dbReference>
<keyword evidence="11" id="KW-1185">Reference proteome</keyword>
<organism evidence="10 11">
    <name type="scientific">Cimex lectularius</name>
    <name type="common">Bed bug</name>
    <name type="synonym">Acanthia lectularia</name>
    <dbReference type="NCBI Taxonomy" id="79782"/>
    <lineage>
        <taxon>Eukaryota</taxon>
        <taxon>Metazoa</taxon>
        <taxon>Ecdysozoa</taxon>
        <taxon>Arthropoda</taxon>
        <taxon>Hexapoda</taxon>
        <taxon>Insecta</taxon>
        <taxon>Pterygota</taxon>
        <taxon>Neoptera</taxon>
        <taxon>Paraneoptera</taxon>
        <taxon>Hemiptera</taxon>
        <taxon>Heteroptera</taxon>
        <taxon>Panheteroptera</taxon>
        <taxon>Cimicomorpha</taxon>
        <taxon>Cimicidae</taxon>
        <taxon>Cimex</taxon>
    </lineage>
</organism>
<keyword evidence="4" id="KW-0788">Thiol protease</keyword>
<feature type="domain" description="Peptidase C1A papain C-terminal" evidence="8">
    <location>
        <begin position="115"/>
        <end position="330"/>
    </location>
</feature>
<dbReference type="Gene3D" id="3.90.70.10">
    <property type="entry name" value="Cysteine proteinases"/>
    <property type="match status" value="1"/>
</dbReference>